<dbReference type="SUPFAM" id="SSF51735">
    <property type="entry name" value="NAD(P)-binding Rossmann-fold domains"/>
    <property type="match status" value="1"/>
</dbReference>
<protein>
    <recommendedName>
        <fullName evidence="2">NAD(P)-binding domain-containing protein</fullName>
    </recommendedName>
</protein>
<dbReference type="Gene3D" id="3.90.25.10">
    <property type="entry name" value="UDP-galactose 4-epimerase, domain 1"/>
    <property type="match status" value="1"/>
</dbReference>
<sequence length="50" mass="5701">HTPPRPGDINRISLDSTRAADELGWIPKMLLEEGLKTTVEWFGSQEYEES</sequence>
<evidence type="ECO:0008006" key="2">
    <source>
        <dbReference type="Google" id="ProtNLM"/>
    </source>
</evidence>
<evidence type="ECO:0000313" key="1">
    <source>
        <dbReference type="EMBL" id="SVB58157.1"/>
    </source>
</evidence>
<name>A0A382F7V0_9ZZZZ</name>
<reference evidence="1" key="1">
    <citation type="submission" date="2018-05" db="EMBL/GenBank/DDBJ databases">
        <authorList>
            <person name="Lanie J.A."/>
            <person name="Ng W.-L."/>
            <person name="Kazmierczak K.M."/>
            <person name="Andrzejewski T.M."/>
            <person name="Davidsen T.M."/>
            <person name="Wayne K.J."/>
            <person name="Tettelin H."/>
            <person name="Glass J.I."/>
            <person name="Rusch D."/>
            <person name="Podicherti R."/>
            <person name="Tsui H.-C.T."/>
            <person name="Winkler M.E."/>
        </authorList>
    </citation>
    <scope>NUCLEOTIDE SEQUENCE</scope>
</reference>
<accession>A0A382F7V0</accession>
<dbReference type="EMBL" id="UINC01048071">
    <property type="protein sequence ID" value="SVB58157.1"/>
    <property type="molecule type" value="Genomic_DNA"/>
</dbReference>
<feature type="non-terminal residue" evidence="1">
    <location>
        <position position="1"/>
    </location>
</feature>
<dbReference type="AlphaFoldDB" id="A0A382F7V0"/>
<proteinExistence type="predicted"/>
<gene>
    <name evidence="1" type="ORF">METZ01_LOCUS211011</name>
</gene>
<organism evidence="1">
    <name type="scientific">marine metagenome</name>
    <dbReference type="NCBI Taxonomy" id="408172"/>
    <lineage>
        <taxon>unclassified sequences</taxon>
        <taxon>metagenomes</taxon>
        <taxon>ecological metagenomes</taxon>
    </lineage>
</organism>
<dbReference type="InterPro" id="IPR036291">
    <property type="entry name" value="NAD(P)-bd_dom_sf"/>
</dbReference>